<accession>A0A6A6I4N6</accession>
<dbReference type="AlphaFoldDB" id="A0A6A6I4N6"/>
<sequence length="143" mass="15687">MSVVGPQPAGLQMLGGAEHVTQPSSVPASRSPFLQPDVHPAPFQTQTSTPAAYPAIHPRNTPLFGVEAPPSTDGRCRLELSRRSSNARRWRSDVRPHWPAGPTRSSEHNAKLAVSRILTMERVMGPLSNKMPPRSRWRGPWSA</sequence>
<feature type="region of interest" description="Disordered" evidence="1">
    <location>
        <begin position="1"/>
        <end position="110"/>
    </location>
</feature>
<dbReference type="GeneID" id="54589785"/>
<gene>
    <name evidence="2" type="ORF">BU26DRAFT_89298</name>
</gene>
<evidence type="ECO:0000313" key="2">
    <source>
        <dbReference type="EMBL" id="KAF2244922.1"/>
    </source>
</evidence>
<evidence type="ECO:0000256" key="1">
    <source>
        <dbReference type="SAM" id="MobiDB-lite"/>
    </source>
</evidence>
<proteinExistence type="predicted"/>
<dbReference type="EMBL" id="ML987202">
    <property type="protein sequence ID" value="KAF2244922.1"/>
    <property type="molecule type" value="Genomic_DNA"/>
</dbReference>
<dbReference type="RefSeq" id="XP_033679926.1">
    <property type="nucleotide sequence ID" value="XM_033836455.1"/>
</dbReference>
<reference evidence="2" key="1">
    <citation type="journal article" date="2020" name="Stud. Mycol.">
        <title>101 Dothideomycetes genomes: a test case for predicting lifestyles and emergence of pathogens.</title>
        <authorList>
            <person name="Haridas S."/>
            <person name="Albert R."/>
            <person name="Binder M."/>
            <person name="Bloem J."/>
            <person name="Labutti K."/>
            <person name="Salamov A."/>
            <person name="Andreopoulos B."/>
            <person name="Baker S."/>
            <person name="Barry K."/>
            <person name="Bills G."/>
            <person name="Bluhm B."/>
            <person name="Cannon C."/>
            <person name="Castanera R."/>
            <person name="Culley D."/>
            <person name="Daum C."/>
            <person name="Ezra D."/>
            <person name="Gonzalez J."/>
            <person name="Henrissat B."/>
            <person name="Kuo A."/>
            <person name="Liang C."/>
            <person name="Lipzen A."/>
            <person name="Lutzoni F."/>
            <person name="Magnuson J."/>
            <person name="Mondo S."/>
            <person name="Nolan M."/>
            <person name="Ohm R."/>
            <person name="Pangilinan J."/>
            <person name="Park H.-J."/>
            <person name="Ramirez L."/>
            <person name="Alfaro M."/>
            <person name="Sun H."/>
            <person name="Tritt A."/>
            <person name="Yoshinaga Y."/>
            <person name="Zwiers L.-H."/>
            <person name="Turgeon B."/>
            <person name="Goodwin S."/>
            <person name="Spatafora J."/>
            <person name="Crous P."/>
            <person name="Grigoriev I."/>
        </authorList>
    </citation>
    <scope>NUCLEOTIDE SEQUENCE</scope>
    <source>
        <strain evidence="2">CBS 122368</strain>
    </source>
</reference>
<protein>
    <submittedName>
        <fullName evidence="2">Uncharacterized protein</fullName>
    </submittedName>
</protein>
<keyword evidence="3" id="KW-1185">Reference proteome</keyword>
<dbReference type="Proteomes" id="UP000800094">
    <property type="component" value="Unassembled WGS sequence"/>
</dbReference>
<organism evidence="2 3">
    <name type="scientific">Trematosphaeria pertusa</name>
    <dbReference type="NCBI Taxonomy" id="390896"/>
    <lineage>
        <taxon>Eukaryota</taxon>
        <taxon>Fungi</taxon>
        <taxon>Dikarya</taxon>
        <taxon>Ascomycota</taxon>
        <taxon>Pezizomycotina</taxon>
        <taxon>Dothideomycetes</taxon>
        <taxon>Pleosporomycetidae</taxon>
        <taxon>Pleosporales</taxon>
        <taxon>Massarineae</taxon>
        <taxon>Trematosphaeriaceae</taxon>
        <taxon>Trematosphaeria</taxon>
    </lineage>
</organism>
<evidence type="ECO:0000313" key="3">
    <source>
        <dbReference type="Proteomes" id="UP000800094"/>
    </source>
</evidence>
<name>A0A6A6I4N6_9PLEO</name>